<dbReference type="InterPro" id="IPR000157">
    <property type="entry name" value="TIR_dom"/>
</dbReference>
<dbReference type="InterPro" id="IPR001611">
    <property type="entry name" value="Leu-rich_rpt"/>
</dbReference>
<dbReference type="PANTHER" id="PTHR45712:SF22">
    <property type="entry name" value="INSULIN-LIKE GROWTH FACTOR-BINDING PROTEIN COMPLEX ACID LABILE SUBUNIT"/>
    <property type="match status" value="1"/>
</dbReference>
<proteinExistence type="inferred from homology"/>
<dbReference type="GO" id="GO:0007165">
    <property type="term" value="P:signal transduction"/>
    <property type="evidence" value="ECO:0007669"/>
    <property type="project" value="InterPro"/>
</dbReference>
<evidence type="ECO:0000313" key="16">
    <source>
        <dbReference type="Proteomes" id="UP000015104"/>
    </source>
</evidence>
<dbReference type="GO" id="GO:0005886">
    <property type="term" value="C:plasma membrane"/>
    <property type="evidence" value="ECO:0007669"/>
    <property type="project" value="UniProtKB-SubCell"/>
</dbReference>
<dbReference type="Gene3D" id="3.80.10.10">
    <property type="entry name" value="Ribonuclease Inhibitor"/>
    <property type="match status" value="5"/>
</dbReference>
<keyword evidence="10 12" id="KW-0472">Membrane</keyword>
<dbReference type="SUPFAM" id="SSF52058">
    <property type="entry name" value="L domain-like"/>
    <property type="match status" value="4"/>
</dbReference>
<reference evidence="16" key="1">
    <citation type="submission" date="2011-08" db="EMBL/GenBank/DDBJ databases">
        <authorList>
            <person name="Rombauts S."/>
        </authorList>
    </citation>
    <scope>NUCLEOTIDE SEQUENCE</scope>
    <source>
        <strain evidence="16">London</strain>
    </source>
</reference>
<dbReference type="Pfam" id="PF13676">
    <property type="entry name" value="TIR_2"/>
    <property type="match status" value="1"/>
</dbReference>
<dbReference type="PRINTS" id="PR00019">
    <property type="entry name" value="LEURICHRPT"/>
</dbReference>
<feature type="signal peptide" evidence="13">
    <location>
        <begin position="1"/>
        <end position="24"/>
    </location>
</feature>
<dbReference type="OrthoDB" id="2015831at2759"/>
<dbReference type="PANTHER" id="PTHR45712">
    <property type="entry name" value="AGAP008170-PA"/>
    <property type="match status" value="1"/>
</dbReference>
<name>T1KE18_TETUR</name>
<evidence type="ECO:0000256" key="2">
    <source>
        <dbReference type="ARBA" id="ARBA00004479"/>
    </source>
</evidence>
<evidence type="ECO:0000256" key="11">
    <source>
        <dbReference type="ARBA" id="ARBA00023170"/>
    </source>
</evidence>
<evidence type="ECO:0000256" key="3">
    <source>
        <dbReference type="ARBA" id="ARBA00009634"/>
    </source>
</evidence>
<dbReference type="SMART" id="SM00365">
    <property type="entry name" value="LRR_SD22"/>
    <property type="match status" value="11"/>
</dbReference>
<feature type="domain" description="TIR" evidence="14">
    <location>
        <begin position="1107"/>
        <end position="1242"/>
    </location>
</feature>
<dbReference type="SUPFAM" id="SSF52200">
    <property type="entry name" value="Toll/Interleukin receptor TIR domain"/>
    <property type="match status" value="1"/>
</dbReference>
<dbReference type="EnsemblMetazoa" id="tetur09g04990.1">
    <property type="protein sequence ID" value="tetur09g04990.1"/>
    <property type="gene ID" value="tetur09g04990"/>
</dbReference>
<accession>T1KE18</accession>
<keyword evidence="7 13" id="KW-0732">Signal</keyword>
<comment type="subcellular location">
    <subcellularLocation>
        <location evidence="1">Cell membrane</location>
    </subcellularLocation>
    <subcellularLocation>
        <location evidence="2">Membrane</location>
        <topology evidence="2">Single-pass type I membrane protein</topology>
    </subcellularLocation>
</comment>
<keyword evidence="11" id="KW-0675">Receptor</keyword>
<protein>
    <recommendedName>
        <fullName evidence="14">TIR domain-containing protein</fullName>
    </recommendedName>
</protein>
<keyword evidence="5" id="KW-0433">Leucine-rich repeat</keyword>
<evidence type="ECO:0000256" key="9">
    <source>
        <dbReference type="ARBA" id="ARBA00022989"/>
    </source>
</evidence>
<evidence type="ECO:0000256" key="8">
    <source>
        <dbReference type="ARBA" id="ARBA00022737"/>
    </source>
</evidence>
<dbReference type="KEGG" id="tut:107363079"/>
<dbReference type="FunFam" id="3.80.10.10:FF:001438">
    <property type="entry name" value="Uncharacterized protein"/>
    <property type="match status" value="1"/>
</dbReference>
<evidence type="ECO:0000256" key="7">
    <source>
        <dbReference type="ARBA" id="ARBA00022729"/>
    </source>
</evidence>
<dbReference type="InterPro" id="IPR003591">
    <property type="entry name" value="Leu-rich_rpt_typical-subtyp"/>
</dbReference>
<sequence length="1272" mass="144594">METKVSMYIIVLYILMVTLRVTKGTQYIAPGECKWSHISSLKFDVSLTCNIGYLSPSSSSSSSSSSYSSSSSSFSSSGSMNHGLNLSLIQADHTISLTLICDDSFAESKLDNSSLSHLRNLKSLTIEACQLSYLNGDELSGLESLRNLTIRSYVPTRGYRTLWLNHSSLKHLRKLEQLDLGFNNLVDLPADLFCPLTSLKVLNLTHNSIAGFGSLGVVDHTFGHLCSQELQELDLSFNRIDFISQTGVANLKNLRSLYLQNNQIAEVSEISLSALHRLQIINLASNQLNHLPSRLFRDSIELQELHLQNNSIASLESGLLGGLSKLLLLNLSYNQISSENINSETFADLIRVIILDLSHNRLTRIDKLFFVNLYSLQKLNLAHNQITFIEDYSFALLYNLHILILDGNGLVKIDPYTFNGPNLLRGLSLNANSLTAIHRDAFKNCSSLQDLQLASNNLKEIPSAISHLMELTNLDLSDNKIVGINSTSSGNINSDNAITMINLKHLTRLDLSKNKISNLSRNFFKDLPSLQYLDLSGNLLNGLEPGLFDDSAPTLTTILLQDNKLTDINGLFINLINLRHLNVSRNSILWFEYAFIPESLLILDAHSNVIEELSNYYKVERRCTYLDFSHNHIYKEINTWSIPNSTETLLLNNNNLTSILPMTFATKVNLKHVDLRYNRLSSLDMNAFRFKSIPSSRPLPHFLISNNPFYCDCNMEWLQRVNKDETRQYPLVRDLDRITCQLPFVRESTYLPLVKANSSNFLCKYKTHCFALCHCCEFDACDCKMTCPDNCTCYYDQTWATNIVDCSRREYVHVPSRIPMDVTDLYLDGNQLSSLSSHTFIGRKNMLTLYLNNSGIHSIANRTFNGLQVLQVLHLEHNYITTLNGFEFESLSRLRELHLHHNRISFINSRTFSNLTSLQVLHLEDNFISDYAVWSLNYNQHLMVVHISNNLWSCRCDFVSRLRDWMRNEAAYVKDKDTIRCHYNNTTIGPFIWQLNSSKCTNYSDISNHRGLIDSHGGFSGGNSVVIGGSLSREGSPSTFANEVSFFQNSLVQSYMPLTIGLIAGIVAIILIIVLITIYHKEIKVWIYSNYGFRFFQKSHYPPETERLFDGFVSYCKKDEAFISQILAPELECGHPPYRLCLRYRDLPVTEYVAEAISEAIESSHRTIILLSDQYYKSDSCHFELKVAHQECQVNLNHKIIVVVLDKNSLNHLDADSKLCIRSSPIIHWGDRRFWEKLRYAMPPGRGLSKPLNCPDVRASIDFKRAINLHAV</sequence>
<evidence type="ECO:0000259" key="14">
    <source>
        <dbReference type="PROSITE" id="PS50104"/>
    </source>
</evidence>
<dbReference type="InterPro" id="IPR000483">
    <property type="entry name" value="Cys-rich_flank_reg_C"/>
</dbReference>
<dbReference type="SMART" id="SM00369">
    <property type="entry name" value="LRR_TYP"/>
    <property type="match status" value="24"/>
</dbReference>
<reference evidence="15" key="2">
    <citation type="submission" date="2015-06" db="UniProtKB">
        <authorList>
            <consortium name="EnsemblMetazoa"/>
        </authorList>
    </citation>
    <scope>IDENTIFICATION</scope>
</reference>
<dbReference type="FunFam" id="3.80.10.10:FF:001164">
    <property type="entry name" value="GH01279p"/>
    <property type="match status" value="2"/>
</dbReference>
<evidence type="ECO:0000256" key="1">
    <source>
        <dbReference type="ARBA" id="ARBA00004236"/>
    </source>
</evidence>
<dbReference type="PRINTS" id="PR01537">
    <property type="entry name" value="INTRLKN1R1F"/>
</dbReference>
<evidence type="ECO:0000256" key="13">
    <source>
        <dbReference type="SAM" id="SignalP"/>
    </source>
</evidence>
<evidence type="ECO:0000256" key="12">
    <source>
        <dbReference type="SAM" id="Phobius"/>
    </source>
</evidence>
<evidence type="ECO:0000256" key="4">
    <source>
        <dbReference type="ARBA" id="ARBA00022475"/>
    </source>
</evidence>
<dbReference type="InterPro" id="IPR035897">
    <property type="entry name" value="Toll_tir_struct_dom_sf"/>
</dbReference>
<organism evidence="15 16">
    <name type="scientific">Tetranychus urticae</name>
    <name type="common">Two-spotted spider mite</name>
    <dbReference type="NCBI Taxonomy" id="32264"/>
    <lineage>
        <taxon>Eukaryota</taxon>
        <taxon>Metazoa</taxon>
        <taxon>Ecdysozoa</taxon>
        <taxon>Arthropoda</taxon>
        <taxon>Chelicerata</taxon>
        <taxon>Arachnida</taxon>
        <taxon>Acari</taxon>
        <taxon>Acariformes</taxon>
        <taxon>Trombidiformes</taxon>
        <taxon>Prostigmata</taxon>
        <taxon>Eleutherengona</taxon>
        <taxon>Raphignathae</taxon>
        <taxon>Tetranychoidea</taxon>
        <taxon>Tetranychidae</taxon>
        <taxon>Tetranychus</taxon>
    </lineage>
</organism>
<dbReference type="PROSITE" id="PS50104">
    <property type="entry name" value="TIR"/>
    <property type="match status" value="1"/>
</dbReference>
<keyword evidence="4" id="KW-1003">Cell membrane</keyword>
<evidence type="ECO:0000256" key="5">
    <source>
        <dbReference type="ARBA" id="ARBA00022614"/>
    </source>
</evidence>
<dbReference type="Pfam" id="PF13855">
    <property type="entry name" value="LRR_8"/>
    <property type="match status" value="7"/>
</dbReference>
<dbReference type="InterPro" id="IPR032675">
    <property type="entry name" value="LRR_dom_sf"/>
</dbReference>
<evidence type="ECO:0000256" key="6">
    <source>
        <dbReference type="ARBA" id="ARBA00022692"/>
    </source>
</evidence>
<keyword evidence="16" id="KW-1185">Reference proteome</keyword>
<dbReference type="AlphaFoldDB" id="T1KE18"/>
<keyword evidence="9 12" id="KW-1133">Transmembrane helix</keyword>
<dbReference type="eggNOG" id="KOG4641">
    <property type="taxonomic scope" value="Eukaryota"/>
</dbReference>
<dbReference type="SMART" id="SM00082">
    <property type="entry name" value="LRRCT"/>
    <property type="match status" value="1"/>
</dbReference>
<comment type="similarity">
    <text evidence="3">Belongs to the Toll-like receptor family.</text>
</comment>
<dbReference type="InterPro" id="IPR050333">
    <property type="entry name" value="SLRP"/>
</dbReference>
<dbReference type="SMART" id="SM00364">
    <property type="entry name" value="LRR_BAC"/>
    <property type="match status" value="9"/>
</dbReference>
<dbReference type="HOGENOM" id="CLU_004280_0_0_1"/>
<feature type="chain" id="PRO_5004591418" description="TIR domain-containing protein" evidence="13">
    <location>
        <begin position="25"/>
        <end position="1272"/>
    </location>
</feature>
<dbReference type="Gene3D" id="3.40.50.10140">
    <property type="entry name" value="Toll/interleukin-1 receptor homology (TIR) domain"/>
    <property type="match status" value="1"/>
</dbReference>
<evidence type="ECO:0000313" key="15">
    <source>
        <dbReference type="EnsemblMetazoa" id="tetur09g04990.1"/>
    </source>
</evidence>
<feature type="transmembrane region" description="Helical" evidence="12">
    <location>
        <begin position="1055"/>
        <end position="1079"/>
    </location>
</feature>
<evidence type="ECO:0000256" key="10">
    <source>
        <dbReference type="ARBA" id="ARBA00023136"/>
    </source>
</evidence>
<dbReference type="OMA" id="WSCECSY"/>
<gene>
    <name evidence="15" type="primary">107363079</name>
</gene>
<dbReference type="SMART" id="SM00255">
    <property type="entry name" value="TIR"/>
    <property type="match status" value="1"/>
</dbReference>
<dbReference type="FunFam" id="3.40.50.10140:FF:000021">
    <property type="entry name" value="Toll receptor 13"/>
    <property type="match status" value="1"/>
</dbReference>
<dbReference type="EMBL" id="CAEY01002033">
    <property type="status" value="NOT_ANNOTATED_CDS"/>
    <property type="molecule type" value="Genomic_DNA"/>
</dbReference>
<keyword evidence="6 12" id="KW-0812">Transmembrane</keyword>
<keyword evidence="8" id="KW-0677">Repeat</keyword>
<dbReference type="PROSITE" id="PS51450">
    <property type="entry name" value="LRR"/>
    <property type="match status" value="8"/>
</dbReference>
<dbReference type="Proteomes" id="UP000015104">
    <property type="component" value="Unassembled WGS sequence"/>
</dbReference>
<dbReference type="STRING" id="32264.T1KE18"/>